<feature type="domain" description="Peptidase S11 D-alanyl-D-alanine carboxypeptidase A N-terminal" evidence="11">
    <location>
        <begin position="36"/>
        <end position="283"/>
    </location>
</feature>
<organism evidence="12 13">
    <name type="scientific">Actinacidiphila oryziradicis</name>
    <dbReference type="NCBI Taxonomy" id="2571141"/>
    <lineage>
        <taxon>Bacteria</taxon>
        <taxon>Bacillati</taxon>
        <taxon>Actinomycetota</taxon>
        <taxon>Actinomycetes</taxon>
        <taxon>Kitasatosporales</taxon>
        <taxon>Streptomycetaceae</taxon>
        <taxon>Actinacidiphila</taxon>
    </lineage>
</organism>
<evidence type="ECO:0000256" key="3">
    <source>
        <dbReference type="ARBA" id="ARBA00022801"/>
    </source>
</evidence>
<dbReference type="PRINTS" id="PR00725">
    <property type="entry name" value="DADACBPTASE1"/>
</dbReference>
<dbReference type="InterPro" id="IPR001967">
    <property type="entry name" value="Peptidase_S11_N"/>
</dbReference>
<dbReference type="Gene3D" id="3.40.710.10">
    <property type="entry name" value="DD-peptidase/beta-lactamase superfamily"/>
    <property type="match status" value="1"/>
</dbReference>
<protein>
    <submittedName>
        <fullName evidence="12">D-alanyl-D-alanine carboxypeptidase</fullName>
    </submittedName>
</protein>
<dbReference type="PANTHER" id="PTHR21581">
    <property type="entry name" value="D-ALANYL-D-ALANINE CARBOXYPEPTIDASE"/>
    <property type="match status" value="1"/>
</dbReference>
<feature type="active site" description="Proton acceptor" evidence="7">
    <location>
        <position position="79"/>
    </location>
</feature>
<dbReference type="OrthoDB" id="3530815at2"/>
<comment type="caution">
    <text evidence="12">The sequence shown here is derived from an EMBL/GenBank/DDBJ whole genome shotgun (WGS) entry which is preliminary data.</text>
</comment>
<feature type="active site" description="Acyl-ester intermediate" evidence="7">
    <location>
        <position position="76"/>
    </location>
</feature>
<name>A0A4U0SRY9_9ACTN</name>
<dbReference type="GO" id="GO:0009002">
    <property type="term" value="F:serine-type D-Ala-D-Ala carboxypeptidase activity"/>
    <property type="evidence" value="ECO:0007669"/>
    <property type="project" value="InterPro"/>
</dbReference>
<keyword evidence="2 10" id="KW-0732">Signal</keyword>
<keyword evidence="3" id="KW-0378">Hydrolase</keyword>
<dbReference type="GO" id="GO:0006508">
    <property type="term" value="P:proteolysis"/>
    <property type="evidence" value="ECO:0007669"/>
    <property type="project" value="InterPro"/>
</dbReference>
<evidence type="ECO:0000256" key="7">
    <source>
        <dbReference type="PIRSR" id="PIRSR618044-1"/>
    </source>
</evidence>
<keyword evidence="4" id="KW-0133">Cell shape</keyword>
<feature type="binding site" evidence="8">
    <location>
        <position position="254"/>
    </location>
    <ligand>
        <name>substrate</name>
    </ligand>
</feature>
<dbReference type="GO" id="GO:0071555">
    <property type="term" value="P:cell wall organization"/>
    <property type="evidence" value="ECO:0007669"/>
    <property type="project" value="UniProtKB-KW"/>
</dbReference>
<gene>
    <name evidence="12" type="ORF">FCI23_36600</name>
</gene>
<keyword evidence="5" id="KW-0573">Peptidoglycan synthesis</keyword>
<keyword evidence="13" id="KW-1185">Reference proteome</keyword>
<keyword evidence="12" id="KW-0121">Carboxypeptidase</keyword>
<comment type="similarity">
    <text evidence="1 9">Belongs to the peptidase S11 family.</text>
</comment>
<accession>A0A4U0SRY9</accession>
<evidence type="ECO:0000256" key="8">
    <source>
        <dbReference type="PIRSR" id="PIRSR618044-2"/>
    </source>
</evidence>
<evidence type="ECO:0000256" key="10">
    <source>
        <dbReference type="SAM" id="SignalP"/>
    </source>
</evidence>
<keyword evidence="12" id="KW-0645">Protease</keyword>
<evidence type="ECO:0000313" key="12">
    <source>
        <dbReference type="EMBL" id="TKA03185.1"/>
    </source>
</evidence>
<evidence type="ECO:0000256" key="5">
    <source>
        <dbReference type="ARBA" id="ARBA00022984"/>
    </source>
</evidence>
<feature type="active site" evidence="7">
    <location>
        <position position="137"/>
    </location>
</feature>
<dbReference type="InterPro" id="IPR018044">
    <property type="entry name" value="Peptidase_S11"/>
</dbReference>
<dbReference type="Proteomes" id="UP000305778">
    <property type="component" value="Unassembled WGS sequence"/>
</dbReference>
<reference evidence="12 13" key="1">
    <citation type="submission" date="2019-04" db="EMBL/GenBank/DDBJ databases">
        <title>Streptomyces oryziradicis sp. nov., a novel actinomycete isolated from rhizosphere soil of rice (Oryza sativa L.).</title>
        <authorList>
            <person name="Li C."/>
        </authorList>
    </citation>
    <scope>NUCLEOTIDE SEQUENCE [LARGE SCALE GENOMIC DNA]</scope>
    <source>
        <strain evidence="12 13">NEAU-C40</strain>
    </source>
</reference>
<keyword evidence="6" id="KW-0961">Cell wall biogenesis/degradation</keyword>
<evidence type="ECO:0000256" key="9">
    <source>
        <dbReference type="RuleBase" id="RU004016"/>
    </source>
</evidence>
<evidence type="ECO:0000256" key="4">
    <source>
        <dbReference type="ARBA" id="ARBA00022960"/>
    </source>
</evidence>
<dbReference type="SUPFAM" id="SSF56601">
    <property type="entry name" value="beta-lactamase/transpeptidase-like"/>
    <property type="match status" value="1"/>
</dbReference>
<feature type="chain" id="PRO_5020726025" evidence="10">
    <location>
        <begin position="38"/>
        <end position="321"/>
    </location>
</feature>
<evidence type="ECO:0000259" key="11">
    <source>
        <dbReference type="Pfam" id="PF00768"/>
    </source>
</evidence>
<dbReference type="EMBL" id="SUMC01000055">
    <property type="protein sequence ID" value="TKA03185.1"/>
    <property type="molecule type" value="Genomic_DNA"/>
</dbReference>
<sequence length="321" mass="33505">MEHSLRHGLTRIHRFSAAAVASSAVLIATAAAAPAQAASAPAVTAKGAIVFDSTALSGKGKTLYGKTADTKRQMASTTKLMTAVVVLGEKNLSLTKKVTVKQAYRDYVAKNGASNADLKTGDKLTVGQLLYAMLLPSGCDAAMALADTYGTGTTIAARTKSFIKQMNAKAVSLKMTNTTYDSFDGISTSSKNLSTPRDMAKLAVKGMSYTTLRTVVKAKSSVQKATASNGHTRTYTWTNTNTLLGSYSGAVGIKTGTGSVAGPCMIFAATRSGRTIIVVLLHSSSVSTRFKEAAKLADWAFGTSTSSSLKLRTLPSGMQQD</sequence>
<dbReference type="InterPro" id="IPR012338">
    <property type="entry name" value="Beta-lactam/transpept-like"/>
</dbReference>
<evidence type="ECO:0000256" key="1">
    <source>
        <dbReference type="ARBA" id="ARBA00007164"/>
    </source>
</evidence>
<evidence type="ECO:0000313" key="13">
    <source>
        <dbReference type="Proteomes" id="UP000305778"/>
    </source>
</evidence>
<evidence type="ECO:0000256" key="6">
    <source>
        <dbReference type="ARBA" id="ARBA00023316"/>
    </source>
</evidence>
<proteinExistence type="inferred from homology"/>
<dbReference type="GO" id="GO:0008360">
    <property type="term" value="P:regulation of cell shape"/>
    <property type="evidence" value="ECO:0007669"/>
    <property type="project" value="UniProtKB-KW"/>
</dbReference>
<dbReference type="Pfam" id="PF00768">
    <property type="entry name" value="Peptidase_S11"/>
    <property type="match status" value="1"/>
</dbReference>
<dbReference type="AlphaFoldDB" id="A0A4U0SRY9"/>
<dbReference type="PANTHER" id="PTHR21581:SF33">
    <property type="entry name" value="D-ALANYL-D-ALANINE CARBOXYPEPTIDASE DACB"/>
    <property type="match status" value="1"/>
</dbReference>
<evidence type="ECO:0000256" key="2">
    <source>
        <dbReference type="ARBA" id="ARBA00022729"/>
    </source>
</evidence>
<feature type="signal peptide" evidence="10">
    <location>
        <begin position="1"/>
        <end position="37"/>
    </location>
</feature>
<dbReference type="GO" id="GO:0009252">
    <property type="term" value="P:peptidoglycan biosynthetic process"/>
    <property type="evidence" value="ECO:0007669"/>
    <property type="project" value="UniProtKB-KW"/>
</dbReference>